<comment type="caution">
    <text evidence="1">The sequence shown here is derived from an EMBL/GenBank/DDBJ whole genome shotgun (WGS) entry which is preliminary data.</text>
</comment>
<sequence length="355" mass="39552">MLKDSSLRGYLLEESLAWLLRSSGYRLLVHEDQDPVELVSDGDTLRVRGRGAVHQVDVLGEFAFTPAFSMPVRLFLEAKYYQSRCGLEVVRNAHGVVHDVNENFMTALGTRPRQRYKYSYALFSASGFTPDAQKYALAHQISLVDLSGASFAWLLGHIGTTAQSLYKAQQHLPGASPFPVSWMRTELRRGLQTSPLDLLSNPSAPEGRFRRAVTAALTEFTDALRGRSGVELLLGFPSAPFILPLATEEQEQFLGYAEARPDHTVRIRRRGTGSAAEWTLAPADAVGAYELTFKLPEHIEDWISDVEGKERRRTAEVKEQFLSTITLYRMNGAGVRAYQLRYEASSFSQSGAVTT</sequence>
<organism evidence="1 2">
    <name type="scientific">Streptomyces bluensis</name>
    <dbReference type="NCBI Taxonomy" id="33897"/>
    <lineage>
        <taxon>Bacteria</taxon>
        <taxon>Bacillati</taxon>
        <taxon>Actinomycetota</taxon>
        <taxon>Actinomycetes</taxon>
        <taxon>Kitasatosporales</taxon>
        <taxon>Streptomycetaceae</taxon>
        <taxon>Streptomyces</taxon>
    </lineage>
</organism>
<dbReference type="SUPFAM" id="SSF52980">
    <property type="entry name" value="Restriction endonuclease-like"/>
    <property type="match status" value="1"/>
</dbReference>
<evidence type="ECO:0008006" key="3">
    <source>
        <dbReference type="Google" id="ProtNLM"/>
    </source>
</evidence>
<name>A0ABW6UD63_9ACTN</name>
<evidence type="ECO:0000313" key="1">
    <source>
        <dbReference type="EMBL" id="MFF4521302.1"/>
    </source>
</evidence>
<proteinExistence type="predicted"/>
<dbReference type="InterPro" id="IPR011335">
    <property type="entry name" value="Restrct_endonuc-II-like"/>
</dbReference>
<protein>
    <recommendedName>
        <fullName evidence="3">Restriction endonuclease type IV Mrr domain-containing protein</fullName>
    </recommendedName>
</protein>
<keyword evidence="2" id="KW-1185">Reference proteome</keyword>
<reference evidence="1 2" key="1">
    <citation type="submission" date="2024-10" db="EMBL/GenBank/DDBJ databases">
        <title>The Natural Products Discovery Center: Release of the First 8490 Sequenced Strains for Exploring Actinobacteria Biosynthetic Diversity.</title>
        <authorList>
            <person name="Kalkreuter E."/>
            <person name="Kautsar S.A."/>
            <person name="Yang D."/>
            <person name="Bader C.D."/>
            <person name="Teijaro C.N."/>
            <person name="Fluegel L."/>
            <person name="Davis C.M."/>
            <person name="Simpson J.R."/>
            <person name="Lauterbach L."/>
            <person name="Steele A.D."/>
            <person name="Gui C."/>
            <person name="Meng S."/>
            <person name="Li G."/>
            <person name="Viehrig K."/>
            <person name="Ye F."/>
            <person name="Su P."/>
            <person name="Kiefer A.F."/>
            <person name="Nichols A."/>
            <person name="Cepeda A.J."/>
            <person name="Yan W."/>
            <person name="Fan B."/>
            <person name="Jiang Y."/>
            <person name="Adhikari A."/>
            <person name="Zheng C.-J."/>
            <person name="Schuster L."/>
            <person name="Cowan T.M."/>
            <person name="Smanski M.J."/>
            <person name="Chevrette M.G."/>
            <person name="De Carvalho L.P.S."/>
            <person name="Shen B."/>
        </authorList>
    </citation>
    <scope>NUCLEOTIDE SEQUENCE [LARGE SCALE GENOMIC DNA]</scope>
    <source>
        <strain evidence="1 2">NPDC001390</strain>
    </source>
</reference>
<dbReference type="RefSeq" id="WP_387884550.1">
    <property type="nucleotide sequence ID" value="NZ_JBIAWJ010000003.1"/>
</dbReference>
<evidence type="ECO:0000313" key="2">
    <source>
        <dbReference type="Proteomes" id="UP001602058"/>
    </source>
</evidence>
<dbReference type="EMBL" id="JBIAWJ010000003">
    <property type="protein sequence ID" value="MFF4521302.1"/>
    <property type="molecule type" value="Genomic_DNA"/>
</dbReference>
<gene>
    <name evidence="1" type="ORF">ACFY1D_07580</name>
</gene>
<accession>A0ABW6UD63</accession>
<dbReference type="Proteomes" id="UP001602058">
    <property type="component" value="Unassembled WGS sequence"/>
</dbReference>